<dbReference type="SUPFAM" id="SSF46785">
    <property type="entry name" value="Winged helix' DNA-binding domain"/>
    <property type="match status" value="1"/>
</dbReference>
<evidence type="ECO:0000259" key="1">
    <source>
        <dbReference type="SMART" id="SM00347"/>
    </source>
</evidence>
<dbReference type="STRING" id="626523.GCWU000342_00659"/>
<evidence type="ECO:0000313" key="2">
    <source>
        <dbReference type="EMBL" id="EEP29303.1"/>
    </source>
</evidence>
<dbReference type="eggNOG" id="COG0463">
    <property type="taxonomic scope" value="Bacteria"/>
</dbReference>
<reference evidence="2" key="1">
    <citation type="submission" date="2009-04" db="EMBL/GenBank/DDBJ databases">
        <authorList>
            <person name="Weinstock G."/>
            <person name="Sodergren E."/>
            <person name="Clifton S."/>
            <person name="Fulton L."/>
            <person name="Fulton B."/>
            <person name="Courtney L."/>
            <person name="Fronick C."/>
            <person name="Harrison M."/>
            <person name="Strong C."/>
            <person name="Farmer C."/>
            <person name="Delahaunty K."/>
            <person name="Markovic C."/>
            <person name="Hall O."/>
            <person name="Minx P."/>
            <person name="Tomlinson C."/>
            <person name="Mitreva M."/>
            <person name="Nelson J."/>
            <person name="Hou S."/>
            <person name="Wollam A."/>
            <person name="Pepin K.H."/>
            <person name="Johnson M."/>
            <person name="Bhonagiri V."/>
            <person name="Nash W.E."/>
            <person name="Warren W."/>
            <person name="Chinwalla A."/>
            <person name="Mardis E.R."/>
            <person name="Wilson R.K."/>
        </authorList>
    </citation>
    <scope>NUCLEOTIDE SEQUENCE [LARGE SCALE GENOMIC DNA]</scope>
    <source>
        <strain evidence="2">DSM 14600</strain>
    </source>
</reference>
<dbReference type="Proteomes" id="UP000003494">
    <property type="component" value="Unassembled WGS sequence"/>
</dbReference>
<feature type="domain" description="HTH marR-type" evidence="1">
    <location>
        <begin position="317"/>
        <end position="425"/>
    </location>
</feature>
<dbReference type="GO" id="GO:0016758">
    <property type="term" value="F:hexosyltransferase activity"/>
    <property type="evidence" value="ECO:0007669"/>
    <property type="project" value="UniProtKB-ARBA"/>
</dbReference>
<dbReference type="Pfam" id="PF00535">
    <property type="entry name" value="Glycos_transf_2"/>
    <property type="match status" value="1"/>
</dbReference>
<dbReference type="PANTHER" id="PTHR22916">
    <property type="entry name" value="GLYCOSYLTRANSFERASE"/>
    <property type="match status" value="1"/>
</dbReference>
<keyword evidence="2" id="KW-0328">Glycosyltransferase</keyword>
<dbReference type="InterPro" id="IPR029044">
    <property type="entry name" value="Nucleotide-diphossugar_trans"/>
</dbReference>
<dbReference type="InterPro" id="IPR001173">
    <property type="entry name" value="Glyco_trans_2-like"/>
</dbReference>
<dbReference type="InterPro" id="IPR036390">
    <property type="entry name" value="WH_DNA-bd_sf"/>
</dbReference>
<dbReference type="SMART" id="SM00347">
    <property type="entry name" value="HTH_MARR"/>
    <property type="match status" value="1"/>
</dbReference>
<dbReference type="Gene3D" id="3.90.550.10">
    <property type="entry name" value="Spore Coat Polysaccharide Biosynthesis Protein SpsA, Chain A"/>
    <property type="match status" value="1"/>
</dbReference>
<dbReference type="EC" id="2.4.-.-" evidence="2"/>
<dbReference type="CDD" id="cd00761">
    <property type="entry name" value="Glyco_tranf_GTA_type"/>
    <property type="match status" value="1"/>
</dbReference>
<proteinExistence type="predicted"/>
<keyword evidence="2" id="KW-0808">Transferase</keyword>
<dbReference type="HOGENOM" id="CLU_034447_0_0_9"/>
<dbReference type="RefSeq" id="WP_006905691.1">
    <property type="nucleotide sequence ID" value="NZ_GG665866.1"/>
</dbReference>
<dbReference type="EMBL" id="ACIP02000001">
    <property type="protein sequence ID" value="EEP29303.1"/>
    <property type="molecule type" value="Genomic_DNA"/>
</dbReference>
<dbReference type="SUPFAM" id="SSF53448">
    <property type="entry name" value="Nucleotide-diphospho-sugar transferases"/>
    <property type="match status" value="1"/>
</dbReference>
<dbReference type="InterPro" id="IPR000835">
    <property type="entry name" value="HTH_MarR-typ"/>
</dbReference>
<accession>C4G9K6</accession>
<evidence type="ECO:0000313" key="3">
    <source>
        <dbReference type="Proteomes" id="UP000003494"/>
    </source>
</evidence>
<dbReference type="PANTHER" id="PTHR22916:SF3">
    <property type="entry name" value="UDP-GLCNAC:BETAGAL BETA-1,3-N-ACETYLGLUCOSAMINYLTRANSFERASE-LIKE PROTEIN 1"/>
    <property type="match status" value="1"/>
</dbReference>
<sequence>MGPNPKVSIIIPVYNAASALRRCLDSVLKQEFTDFELLLMDDGSSDESPAILDEYAGKDSRIRLVHKNNSGVSDTRNQALDLARGTYVQFLDADDWIAPEATKLMVRAMEQKKADLVVTDFYRVVGEHVSHKGDIEEDSLMDLQTFAGHMMENPADFYYGVIWNKLYSRQIIEENQIRMDPEVSWCEDFLFNMEYLLHCRGIFALQVPVYYYVKTEGSLVSQGLSITKTVEMKASVFRYYNDFFARVYDPEDYEARRIQIYGFLGAFARDAGAIFFLPGTKRLGRERQNVDMNPQASDTLLTNAYYQRKLLDKYLEPVGQHHDLSNVDLRILLTIAAVNRKTSRRQLAAYAGVSSLLAAASLQKLLQQGYVDTETHLRDRISEGVKQGDLNLRITDKAADLTEDLVSALADYRRAIMAGFTKEEERRYLDLSERAGKNARAALEH</sequence>
<comment type="caution">
    <text evidence="2">The sequence shown here is derived from an EMBL/GenBank/DDBJ whole genome shotgun (WGS) entry which is preliminary data.</text>
</comment>
<keyword evidence="3" id="KW-1185">Reference proteome</keyword>
<dbReference type="GO" id="GO:0003700">
    <property type="term" value="F:DNA-binding transcription factor activity"/>
    <property type="evidence" value="ECO:0007669"/>
    <property type="project" value="InterPro"/>
</dbReference>
<protein>
    <submittedName>
        <fullName evidence="2">Glycosyltransferase, group 2 family protein</fullName>
        <ecNumber evidence="2">2.4.-.-</ecNumber>
    </submittedName>
</protein>
<organism evidence="2 3">
    <name type="scientific">Shuttleworthella satelles DSM 14600</name>
    <dbReference type="NCBI Taxonomy" id="626523"/>
    <lineage>
        <taxon>Bacteria</taxon>
        <taxon>Bacillati</taxon>
        <taxon>Bacillota</taxon>
        <taxon>Clostridia</taxon>
        <taxon>Lachnospirales</taxon>
        <taxon>Lachnospiraceae</taxon>
        <taxon>Shuttleworthella</taxon>
    </lineage>
</organism>
<gene>
    <name evidence="2" type="ORF">GCWU000342_00659</name>
</gene>
<dbReference type="InterPro" id="IPR036388">
    <property type="entry name" value="WH-like_DNA-bd_sf"/>
</dbReference>
<dbReference type="Gene3D" id="1.10.10.10">
    <property type="entry name" value="Winged helix-like DNA-binding domain superfamily/Winged helix DNA-binding domain"/>
    <property type="match status" value="1"/>
</dbReference>
<name>C4G9K6_9FIRM</name>
<dbReference type="AlphaFoldDB" id="C4G9K6"/>